<feature type="region of interest" description="Disordered" evidence="1">
    <location>
        <begin position="74"/>
        <end position="110"/>
    </location>
</feature>
<protein>
    <submittedName>
        <fullName evidence="2">Uncharacterized protein</fullName>
    </submittedName>
</protein>
<dbReference type="Proteomes" id="UP001156691">
    <property type="component" value="Unassembled WGS sequence"/>
</dbReference>
<name>A0ABQ5W5B5_9HYPH</name>
<comment type="caution">
    <text evidence="2">The sequence shown here is derived from an EMBL/GenBank/DDBJ whole genome shotgun (WGS) entry which is preliminary data.</text>
</comment>
<gene>
    <name evidence="2" type="ORF">GCM10010862_23840</name>
</gene>
<proteinExistence type="predicted"/>
<dbReference type="EMBL" id="BSNS01000011">
    <property type="protein sequence ID" value="GLQ55125.1"/>
    <property type="molecule type" value="Genomic_DNA"/>
</dbReference>
<evidence type="ECO:0000313" key="2">
    <source>
        <dbReference type="EMBL" id="GLQ55125.1"/>
    </source>
</evidence>
<organism evidence="2 3">
    <name type="scientific">Devosia nitrariae</name>
    <dbReference type="NCBI Taxonomy" id="2071872"/>
    <lineage>
        <taxon>Bacteria</taxon>
        <taxon>Pseudomonadati</taxon>
        <taxon>Pseudomonadota</taxon>
        <taxon>Alphaproteobacteria</taxon>
        <taxon>Hyphomicrobiales</taxon>
        <taxon>Devosiaceae</taxon>
        <taxon>Devosia</taxon>
    </lineage>
</organism>
<sequence>MSLTGTDADAPEHIDMPGDPTAEIQAISAKVGAAASPSQPDTSDACPTNEAAIPFAANILISGSPLERLRCEDAISGGGPGGSYKCDGISAGRKRTGSRSPDRVQNGRNG</sequence>
<keyword evidence="3" id="KW-1185">Reference proteome</keyword>
<evidence type="ECO:0000313" key="3">
    <source>
        <dbReference type="Proteomes" id="UP001156691"/>
    </source>
</evidence>
<feature type="region of interest" description="Disordered" evidence="1">
    <location>
        <begin position="1"/>
        <end position="20"/>
    </location>
</feature>
<evidence type="ECO:0000256" key="1">
    <source>
        <dbReference type="SAM" id="MobiDB-lite"/>
    </source>
</evidence>
<accession>A0ABQ5W5B5</accession>
<reference evidence="3" key="1">
    <citation type="journal article" date="2019" name="Int. J. Syst. Evol. Microbiol.">
        <title>The Global Catalogue of Microorganisms (GCM) 10K type strain sequencing project: providing services to taxonomists for standard genome sequencing and annotation.</title>
        <authorList>
            <consortium name="The Broad Institute Genomics Platform"/>
            <consortium name="The Broad Institute Genome Sequencing Center for Infectious Disease"/>
            <person name="Wu L."/>
            <person name="Ma J."/>
        </authorList>
    </citation>
    <scope>NUCLEOTIDE SEQUENCE [LARGE SCALE GENOMIC DNA]</scope>
    <source>
        <strain evidence="3">NBRC 112416</strain>
    </source>
</reference>